<dbReference type="SUPFAM" id="SSF52266">
    <property type="entry name" value="SGNH hydrolase"/>
    <property type="match status" value="1"/>
</dbReference>
<evidence type="ECO:0008006" key="4">
    <source>
        <dbReference type="Google" id="ProtNLM"/>
    </source>
</evidence>
<accession>A0A844FWM5</accession>
<dbReference type="EMBL" id="VUNM01000022">
    <property type="protein sequence ID" value="MST89709.1"/>
    <property type="molecule type" value="Genomic_DNA"/>
</dbReference>
<keyword evidence="1" id="KW-0812">Transmembrane</keyword>
<dbReference type="Proteomes" id="UP000442619">
    <property type="component" value="Unassembled WGS sequence"/>
</dbReference>
<evidence type="ECO:0000313" key="3">
    <source>
        <dbReference type="Proteomes" id="UP000442619"/>
    </source>
</evidence>
<evidence type="ECO:0000256" key="1">
    <source>
        <dbReference type="SAM" id="Phobius"/>
    </source>
</evidence>
<name>A0A844FWM5_9FIRM</name>
<proteinExistence type="predicted"/>
<sequence>MVKAILFHFILVILIIIGSIIFTPKTNEKAFGVDYVTSNKIFSETINTVDVIALGDSLVYSSLSPMLIYEQYGYTIYSASTPAQSIYESYEILKRVYKTQHPKYVFLEAESLFRKMNFEEDIQNRYGIKIPLILFHNRWKNLSRKDFSTRFTLSEKDYLKGFRYYDNVVPLVKHKKPHINLQPYALSYLKKIMKLTKEYHTKLVFMSLPSAKNWSQERNMTLSKYFRSQGYNFIDFNTLPLQINWNKDSRDGGDHLNYNGAKKTSLFFGKHLSLEYDLVDHRGDPRYNNYEQALSLYNLRIKQRKKT</sequence>
<comment type="caution">
    <text evidence="2">The sequence shown here is derived from an EMBL/GenBank/DDBJ whole genome shotgun (WGS) entry which is preliminary data.</text>
</comment>
<keyword evidence="1" id="KW-1133">Transmembrane helix</keyword>
<dbReference type="RefSeq" id="WP_154517189.1">
    <property type="nucleotide sequence ID" value="NZ_VUNM01000022.1"/>
</dbReference>
<keyword evidence="1" id="KW-0472">Membrane</keyword>
<dbReference type="AlphaFoldDB" id="A0A844FWM5"/>
<feature type="transmembrane region" description="Helical" evidence="1">
    <location>
        <begin position="6"/>
        <end position="23"/>
    </location>
</feature>
<organism evidence="2 3">
    <name type="scientific">Sharpea porci</name>
    <dbReference type="NCBI Taxonomy" id="2652286"/>
    <lineage>
        <taxon>Bacteria</taxon>
        <taxon>Bacillati</taxon>
        <taxon>Bacillota</taxon>
        <taxon>Erysipelotrichia</taxon>
        <taxon>Erysipelotrichales</taxon>
        <taxon>Coprobacillaceae</taxon>
        <taxon>Sharpea</taxon>
    </lineage>
</organism>
<evidence type="ECO:0000313" key="2">
    <source>
        <dbReference type="EMBL" id="MST89709.1"/>
    </source>
</evidence>
<protein>
    <recommendedName>
        <fullName evidence="4">SGNH/GDSL hydrolase family protein</fullName>
    </recommendedName>
</protein>
<gene>
    <name evidence="2" type="ORF">FYJ79_09025</name>
</gene>
<reference evidence="2 3" key="1">
    <citation type="submission" date="2019-08" db="EMBL/GenBank/DDBJ databases">
        <title>In-depth cultivation of the pig gut microbiome towards novel bacterial diversity and tailored functional studies.</title>
        <authorList>
            <person name="Wylensek D."/>
            <person name="Hitch T.C.A."/>
            <person name="Clavel T."/>
        </authorList>
    </citation>
    <scope>NUCLEOTIDE SEQUENCE [LARGE SCALE GENOMIC DNA]</scope>
    <source>
        <strain evidence="2 3">CA-Schmier-601-WT-3</strain>
    </source>
</reference>
<keyword evidence="3" id="KW-1185">Reference proteome</keyword>